<dbReference type="Pfam" id="PF02635">
    <property type="entry name" value="DsrE"/>
    <property type="match status" value="1"/>
</dbReference>
<accession>A0A845LHL6</accession>
<dbReference type="Gene3D" id="3.40.1260.10">
    <property type="entry name" value="DsrEFH-like"/>
    <property type="match status" value="1"/>
</dbReference>
<evidence type="ECO:0000313" key="2">
    <source>
        <dbReference type="Proteomes" id="UP000471031"/>
    </source>
</evidence>
<comment type="caution">
    <text evidence="1">The sequence shown here is derived from an EMBL/GenBank/DDBJ whole genome shotgun (WGS) entry which is preliminary data.</text>
</comment>
<dbReference type="Proteomes" id="UP000471031">
    <property type="component" value="Unassembled WGS sequence"/>
</dbReference>
<evidence type="ECO:0000313" key="1">
    <source>
        <dbReference type="EMBL" id="MZP44510.1"/>
    </source>
</evidence>
<organism evidence="1 2">
    <name type="scientific">Heliomicrobium gestii</name>
    <name type="common">Heliobacterium gestii</name>
    <dbReference type="NCBI Taxonomy" id="2699"/>
    <lineage>
        <taxon>Bacteria</taxon>
        <taxon>Bacillati</taxon>
        <taxon>Bacillota</taxon>
        <taxon>Clostridia</taxon>
        <taxon>Eubacteriales</taxon>
        <taxon>Heliobacteriaceae</taxon>
        <taxon>Heliomicrobium</taxon>
    </lineage>
</organism>
<dbReference type="OrthoDB" id="9812053at2"/>
<dbReference type="InterPro" id="IPR003787">
    <property type="entry name" value="Sulphur_relay_DsrE/F-like"/>
</dbReference>
<keyword evidence="2" id="KW-1185">Reference proteome</keyword>
<proteinExistence type="predicted"/>
<protein>
    <submittedName>
        <fullName evidence="1">Sulfur reduction protein DsrE</fullName>
    </submittedName>
</protein>
<dbReference type="SUPFAM" id="SSF75169">
    <property type="entry name" value="DsrEFH-like"/>
    <property type="match status" value="1"/>
</dbReference>
<sequence>MSEFPAFLVTLSFDKSDENRVTVAFTFAVEALKKGHTTGLVLLIEGVRVAEPGHVDGIDIGAPFRPVKELLDEFLRLGGKLYICAACLHHNHMENVLPEAIVIKGSDMVDFYMNAKSVAQFN</sequence>
<gene>
    <name evidence="1" type="ORF">GTO89_15875</name>
</gene>
<dbReference type="EMBL" id="WXEX01000018">
    <property type="protein sequence ID" value="MZP44510.1"/>
    <property type="molecule type" value="Genomic_DNA"/>
</dbReference>
<dbReference type="InterPro" id="IPR027396">
    <property type="entry name" value="DsrEFH-like"/>
</dbReference>
<dbReference type="RefSeq" id="WP_161263079.1">
    <property type="nucleotide sequence ID" value="NZ_JAFBDC010000019.1"/>
</dbReference>
<dbReference type="AlphaFoldDB" id="A0A845LHL6"/>
<name>A0A845LHL6_HELGE</name>
<reference evidence="1 2" key="1">
    <citation type="submission" date="2020-01" db="EMBL/GenBank/DDBJ databases">
        <title>Whole genome sequence of Heliobacterium gestii DSM 11169.</title>
        <authorList>
            <person name="Kyndt J.A."/>
            <person name="Meyer T.E."/>
        </authorList>
    </citation>
    <scope>NUCLEOTIDE SEQUENCE [LARGE SCALE GENOMIC DNA]</scope>
    <source>
        <strain evidence="1 2">DSM 11169</strain>
    </source>
</reference>